<name>A0A7C8I4P9_9PLEO</name>
<dbReference type="InterPro" id="IPR036770">
    <property type="entry name" value="Ankyrin_rpt-contain_sf"/>
</dbReference>
<dbReference type="InterPro" id="IPR050745">
    <property type="entry name" value="Multifunctional_regulatory"/>
</dbReference>
<dbReference type="OrthoDB" id="1722345at2759"/>
<sequence>MASDQLFSKVYEACGNGNLQEVEEGLPSLMLLSDNTEDDLKVLVHSASTEGHAELLSYLFAAGCPLDPDHAVYAAYCAESTHYVQVLKVFIDREWNVNHDSRTFGTALYQALKNSNISLVRFLISNGADVNAECMVEVRIKTTVIGFPLGTTPLDSAARNGTPELLQLLIDHGARLENANPLHAAVSSCASSHSSFRISNLKFLLGKGMDINAIESFGEGSKFIVPHRPLGTPLHHAVRFGNVEICKFLLENGADPNKKGTHWGTPLEWAERLAPHLLSPEVEGLLVMQP</sequence>
<evidence type="ECO:0000256" key="1">
    <source>
        <dbReference type="ARBA" id="ARBA00022737"/>
    </source>
</evidence>
<proteinExistence type="predicted"/>
<dbReference type="Pfam" id="PF12796">
    <property type="entry name" value="Ank_2"/>
    <property type="match status" value="2"/>
</dbReference>
<feature type="repeat" description="ANK" evidence="3">
    <location>
        <begin position="103"/>
        <end position="135"/>
    </location>
</feature>
<dbReference type="PANTHER" id="PTHR24189:SF50">
    <property type="entry name" value="ANKYRIN REPEAT AND SOCS BOX PROTEIN 2"/>
    <property type="match status" value="1"/>
</dbReference>
<feature type="repeat" description="ANK" evidence="3">
    <location>
        <begin position="149"/>
        <end position="181"/>
    </location>
</feature>
<reference evidence="4 5" key="1">
    <citation type="submission" date="2020-01" db="EMBL/GenBank/DDBJ databases">
        <authorList>
            <consortium name="DOE Joint Genome Institute"/>
            <person name="Haridas S."/>
            <person name="Albert R."/>
            <person name="Binder M."/>
            <person name="Bloem J."/>
            <person name="Labutti K."/>
            <person name="Salamov A."/>
            <person name="Andreopoulos B."/>
            <person name="Baker S.E."/>
            <person name="Barry K."/>
            <person name="Bills G."/>
            <person name="Bluhm B.H."/>
            <person name="Cannon C."/>
            <person name="Castanera R."/>
            <person name="Culley D.E."/>
            <person name="Daum C."/>
            <person name="Ezra D."/>
            <person name="Gonzalez J.B."/>
            <person name="Henrissat B."/>
            <person name="Kuo A."/>
            <person name="Liang C."/>
            <person name="Lipzen A."/>
            <person name="Lutzoni F."/>
            <person name="Magnuson J."/>
            <person name="Mondo S."/>
            <person name="Nolan M."/>
            <person name="Ohm R."/>
            <person name="Pangilinan J."/>
            <person name="Park H.-J.H."/>
            <person name="Ramirez L."/>
            <person name="Alfaro M."/>
            <person name="Sun H."/>
            <person name="Tritt A."/>
            <person name="Yoshinaga Y."/>
            <person name="Zwiers L.-H.L."/>
            <person name="Turgeon B.G."/>
            <person name="Goodwin S.B."/>
            <person name="Spatafora J.W."/>
            <person name="Crous P.W."/>
            <person name="Grigoriev I.V."/>
        </authorList>
    </citation>
    <scope>NUCLEOTIDE SEQUENCE [LARGE SCALE GENOMIC DNA]</scope>
    <source>
        <strain evidence="4 5">CBS 611.86</strain>
    </source>
</reference>
<organism evidence="4 5">
    <name type="scientific">Massariosphaeria phaeospora</name>
    <dbReference type="NCBI Taxonomy" id="100035"/>
    <lineage>
        <taxon>Eukaryota</taxon>
        <taxon>Fungi</taxon>
        <taxon>Dikarya</taxon>
        <taxon>Ascomycota</taxon>
        <taxon>Pezizomycotina</taxon>
        <taxon>Dothideomycetes</taxon>
        <taxon>Pleosporomycetidae</taxon>
        <taxon>Pleosporales</taxon>
        <taxon>Pleosporales incertae sedis</taxon>
        <taxon>Massariosphaeria</taxon>
    </lineage>
</organism>
<dbReference type="PRINTS" id="PR01415">
    <property type="entry name" value="ANKYRIN"/>
</dbReference>
<protein>
    <submittedName>
        <fullName evidence="4">Ankyrin repeat-containing domain protein</fullName>
    </submittedName>
</protein>
<dbReference type="EMBL" id="JAADJZ010000013">
    <property type="protein sequence ID" value="KAF2870768.1"/>
    <property type="molecule type" value="Genomic_DNA"/>
</dbReference>
<evidence type="ECO:0000313" key="4">
    <source>
        <dbReference type="EMBL" id="KAF2870768.1"/>
    </source>
</evidence>
<evidence type="ECO:0000256" key="2">
    <source>
        <dbReference type="ARBA" id="ARBA00023043"/>
    </source>
</evidence>
<keyword evidence="5" id="KW-1185">Reference proteome</keyword>
<dbReference type="PANTHER" id="PTHR24189">
    <property type="entry name" value="MYOTROPHIN"/>
    <property type="match status" value="1"/>
</dbReference>
<evidence type="ECO:0000256" key="3">
    <source>
        <dbReference type="PROSITE-ProRule" id="PRU00023"/>
    </source>
</evidence>
<dbReference type="Proteomes" id="UP000481861">
    <property type="component" value="Unassembled WGS sequence"/>
</dbReference>
<comment type="caution">
    <text evidence="4">The sequence shown here is derived from an EMBL/GenBank/DDBJ whole genome shotgun (WGS) entry which is preliminary data.</text>
</comment>
<dbReference type="AlphaFoldDB" id="A0A7C8I4P9"/>
<dbReference type="SMART" id="SM00248">
    <property type="entry name" value="ANK"/>
    <property type="match status" value="5"/>
</dbReference>
<feature type="repeat" description="ANK" evidence="3">
    <location>
        <begin position="232"/>
        <end position="261"/>
    </location>
</feature>
<dbReference type="SUPFAM" id="SSF48403">
    <property type="entry name" value="Ankyrin repeat"/>
    <property type="match status" value="1"/>
</dbReference>
<accession>A0A7C8I4P9</accession>
<dbReference type="InterPro" id="IPR002110">
    <property type="entry name" value="Ankyrin_rpt"/>
</dbReference>
<dbReference type="PROSITE" id="PS50088">
    <property type="entry name" value="ANK_REPEAT"/>
    <property type="match status" value="3"/>
</dbReference>
<dbReference type="Gene3D" id="1.25.40.20">
    <property type="entry name" value="Ankyrin repeat-containing domain"/>
    <property type="match status" value="2"/>
</dbReference>
<keyword evidence="1" id="KW-0677">Repeat</keyword>
<evidence type="ECO:0000313" key="5">
    <source>
        <dbReference type="Proteomes" id="UP000481861"/>
    </source>
</evidence>
<gene>
    <name evidence="4" type="ORF">BDV95DRAFT_595464</name>
</gene>
<dbReference type="PROSITE" id="PS50297">
    <property type="entry name" value="ANK_REP_REGION"/>
    <property type="match status" value="3"/>
</dbReference>
<keyword evidence="2 3" id="KW-0040">ANK repeat</keyword>
<dbReference type="Pfam" id="PF00023">
    <property type="entry name" value="Ank"/>
    <property type="match status" value="1"/>
</dbReference>